<evidence type="ECO:0000313" key="3">
    <source>
        <dbReference type="Proteomes" id="UP000016666"/>
    </source>
</evidence>
<reference evidence="2" key="2">
    <citation type="submission" date="2025-08" db="UniProtKB">
        <authorList>
            <consortium name="Ensembl"/>
        </authorList>
    </citation>
    <scope>IDENTIFICATION</scope>
</reference>
<keyword evidence="3" id="KW-1185">Reference proteome</keyword>
<dbReference type="GeneTree" id="ENSGT00950000186294"/>
<keyword evidence="1" id="KW-1133">Transmembrane helix</keyword>
<evidence type="ECO:0000256" key="1">
    <source>
        <dbReference type="SAM" id="Phobius"/>
    </source>
</evidence>
<keyword evidence="1" id="KW-0472">Membrane</keyword>
<dbReference type="InterPro" id="IPR031684">
    <property type="entry name" value="LLCFC1"/>
</dbReference>
<dbReference type="AlphaFoldDB" id="A0A493TWL9"/>
<proteinExistence type="predicted"/>
<accession>A0A493TWL9</accession>
<dbReference type="Proteomes" id="UP000016666">
    <property type="component" value="Chromosome 1"/>
</dbReference>
<reference evidence="2" key="3">
    <citation type="submission" date="2025-09" db="UniProtKB">
        <authorList>
            <consortium name="Ensembl"/>
        </authorList>
    </citation>
    <scope>IDENTIFICATION</scope>
</reference>
<reference evidence="2 3" key="1">
    <citation type="submission" date="2017-10" db="EMBL/GenBank/DDBJ databases">
        <title>A new Pekin duck reference genome.</title>
        <authorList>
            <person name="Hou Z.-C."/>
            <person name="Zhou Z.-K."/>
            <person name="Zhu F."/>
            <person name="Hou S.-S."/>
        </authorList>
    </citation>
    <scope>NUCLEOTIDE SEQUENCE [LARGE SCALE GENOMIC DNA]</scope>
</reference>
<sequence length="112" mass="12722">MRSNPTLMVSLRYAIYLVSMLLATYCLVFSNKGEKLCCPYPSLAAGWEQMEETFVASSTGEGMELINMVQQEDYQRLRNSAVKDLLLNQCEIIVVVTDDGNVNIYLCFKITY</sequence>
<evidence type="ECO:0000313" key="2">
    <source>
        <dbReference type="Ensembl" id="ENSAPLP00000029965.1"/>
    </source>
</evidence>
<feature type="transmembrane region" description="Helical" evidence="1">
    <location>
        <begin position="12"/>
        <end position="30"/>
    </location>
</feature>
<dbReference type="GO" id="GO:0007342">
    <property type="term" value="P:fusion of sperm to egg plasma membrane involved in single fertilization"/>
    <property type="evidence" value="ECO:0007669"/>
    <property type="project" value="InterPro"/>
</dbReference>
<keyword evidence="1" id="KW-0812">Transmembrane</keyword>
<organism evidence="2 3">
    <name type="scientific">Anas platyrhynchos platyrhynchos</name>
    <name type="common">Northern mallard</name>
    <dbReference type="NCBI Taxonomy" id="8840"/>
    <lineage>
        <taxon>Eukaryota</taxon>
        <taxon>Metazoa</taxon>
        <taxon>Chordata</taxon>
        <taxon>Craniata</taxon>
        <taxon>Vertebrata</taxon>
        <taxon>Euteleostomi</taxon>
        <taxon>Archelosauria</taxon>
        <taxon>Archosauria</taxon>
        <taxon>Dinosauria</taxon>
        <taxon>Saurischia</taxon>
        <taxon>Theropoda</taxon>
        <taxon>Coelurosauria</taxon>
        <taxon>Aves</taxon>
        <taxon>Neognathae</taxon>
        <taxon>Galloanserae</taxon>
        <taxon>Anseriformes</taxon>
        <taxon>Anatidae</taxon>
        <taxon>Anatinae</taxon>
        <taxon>Anas</taxon>
    </lineage>
</organism>
<dbReference type="Ensembl" id="ENSAPLT00000044935.1">
    <property type="protein sequence ID" value="ENSAPLP00000029965.1"/>
    <property type="gene ID" value="ENSAPLG00000024426.1"/>
</dbReference>
<name>A0A493TWL9_ANAPP</name>
<dbReference type="Pfam" id="PF15838">
    <property type="entry name" value="LLCFC1"/>
    <property type="match status" value="1"/>
</dbReference>
<protein>
    <submittedName>
        <fullName evidence="2">Uncharacterized protein</fullName>
    </submittedName>
</protein>